<dbReference type="Gene3D" id="3.40.630.30">
    <property type="match status" value="1"/>
</dbReference>
<dbReference type="RefSeq" id="WP_211970695.1">
    <property type="nucleotide sequence ID" value="NZ_CBFHAM010000092.1"/>
</dbReference>
<dbReference type="PROSITE" id="PS51186">
    <property type="entry name" value="GNAT"/>
    <property type="match status" value="1"/>
</dbReference>
<dbReference type="Proteomes" id="UP000676386">
    <property type="component" value="Unassembled WGS sequence"/>
</dbReference>
<sequence length="170" mass="19618">MLPLNTARLLIYPCRLPLLTEIYLRHPHAQESLQASIPEEWPQQDLKEQLPHFIELLQHDPKSFPWMLWIIVSKAEKKVIGDAGFKGRPDKNGVVEIGYAMLPAYQRNGYMKEASAALVKWAFRQPHVKKLIAECDVTNIPSMRILQHLGMEEIASAGEMLHWHLLNKQH</sequence>
<dbReference type="Pfam" id="PF13302">
    <property type="entry name" value="Acetyltransf_3"/>
    <property type="match status" value="1"/>
</dbReference>
<evidence type="ECO:0000259" key="1">
    <source>
        <dbReference type="PROSITE" id="PS51186"/>
    </source>
</evidence>
<dbReference type="PANTHER" id="PTHR43792">
    <property type="entry name" value="GNAT FAMILY, PUTATIVE (AFU_ORTHOLOGUE AFUA_3G00765)-RELATED-RELATED"/>
    <property type="match status" value="1"/>
</dbReference>
<evidence type="ECO:0000313" key="2">
    <source>
        <dbReference type="EMBL" id="MBS0025688.1"/>
    </source>
</evidence>
<gene>
    <name evidence="2" type="ORF">KE626_00055</name>
</gene>
<comment type="caution">
    <text evidence="2">The sequence shown here is derived from an EMBL/GenBank/DDBJ whole genome shotgun (WGS) entry which is preliminary data.</text>
</comment>
<reference evidence="2 3" key="1">
    <citation type="submission" date="2021-04" db="EMBL/GenBank/DDBJ databases">
        <title>Chitinophaga sp. nov., isolated from the rhizosphere soil.</title>
        <authorList>
            <person name="He S."/>
        </authorList>
    </citation>
    <scope>NUCLEOTIDE SEQUENCE [LARGE SCALE GENOMIC DNA]</scope>
    <source>
        <strain evidence="2 3">2R12</strain>
    </source>
</reference>
<accession>A0ABS5IRV0</accession>
<dbReference type="SUPFAM" id="SSF55729">
    <property type="entry name" value="Acyl-CoA N-acyltransferases (Nat)"/>
    <property type="match status" value="1"/>
</dbReference>
<protein>
    <submittedName>
        <fullName evidence="2">GNAT family N-acetyltransferase</fullName>
    </submittedName>
</protein>
<feature type="domain" description="N-acetyltransferase" evidence="1">
    <location>
        <begin position="20"/>
        <end position="170"/>
    </location>
</feature>
<dbReference type="EMBL" id="JAGTXB010000001">
    <property type="protein sequence ID" value="MBS0025688.1"/>
    <property type="molecule type" value="Genomic_DNA"/>
</dbReference>
<evidence type="ECO:0000313" key="3">
    <source>
        <dbReference type="Proteomes" id="UP000676386"/>
    </source>
</evidence>
<dbReference type="PANTHER" id="PTHR43792:SF13">
    <property type="entry name" value="ACETYLTRANSFERASE"/>
    <property type="match status" value="1"/>
</dbReference>
<proteinExistence type="predicted"/>
<dbReference type="InterPro" id="IPR051531">
    <property type="entry name" value="N-acetyltransferase"/>
</dbReference>
<dbReference type="InterPro" id="IPR016181">
    <property type="entry name" value="Acyl_CoA_acyltransferase"/>
</dbReference>
<keyword evidence="3" id="KW-1185">Reference proteome</keyword>
<name>A0ABS5IRV0_9BACT</name>
<dbReference type="InterPro" id="IPR000182">
    <property type="entry name" value="GNAT_dom"/>
</dbReference>
<organism evidence="2 3">
    <name type="scientific">Chitinophaga hostae</name>
    <dbReference type="NCBI Taxonomy" id="2831022"/>
    <lineage>
        <taxon>Bacteria</taxon>
        <taxon>Pseudomonadati</taxon>
        <taxon>Bacteroidota</taxon>
        <taxon>Chitinophagia</taxon>
        <taxon>Chitinophagales</taxon>
        <taxon>Chitinophagaceae</taxon>
        <taxon>Chitinophaga</taxon>
    </lineage>
</organism>